<dbReference type="RefSeq" id="WP_142080424.1">
    <property type="nucleotide sequence ID" value="NZ_VFPT01000001.1"/>
</dbReference>
<dbReference type="NCBIfam" id="TIGR02096">
    <property type="entry name" value="ketosteroid isomerase-related protein"/>
    <property type="match status" value="1"/>
</dbReference>
<evidence type="ECO:0000313" key="2">
    <source>
        <dbReference type="EMBL" id="TQM92768.1"/>
    </source>
</evidence>
<reference evidence="2 3" key="1">
    <citation type="submission" date="2019-06" db="EMBL/GenBank/DDBJ databases">
        <title>Genomic Encyclopedia of Archaeal and Bacterial Type Strains, Phase II (KMG-II): from individual species to whole genera.</title>
        <authorList>
            <person name="Goeker M."/>
        </authorList>
    </citation>
    <scope>NUCLEOTIDE SEQUENCE [LARGE SCALE GENOMIC DNA]</scope>
    <source>
        <strain evidence="2 3">DSM 18423</strain>
    </source>
</reference>
<keyword evidence="3" id="KW-1185">Reference proteome</keyword>
<evidence type="ECO:0000313" key="3">
    <source>
        <dbReference type="Proteomes" id="UP000320582"/>
    </source>
</evidence>
<comment type="caution">
    <text evidence="2">The sequence shown here is derived from an EMBL/GenBank/DDBJ whole genome shotgun (WGS) entry which is preliminary data.</text>
</comment>
<dbReference type="InterPro" id="IPR032710">
    <property type="entry name" value="NTF2-like_dom_sf"/>
</dbReference>
<dbReference type="Proteomes" id="UP000320582">
    <property type="component" value="Unassembled WGS sequence"/>
</dbReference>
<sequence length="132" mass="14834">MSSSIIERYFTAFNSGDTDTMLALVSDDVQHFVNQGEMREGRAKFAEFCSHMGVSYRETLRDMVVFVNEDSTRAAAEFVVHGEYLQTDPGLPEAHGQRYVLPAGSFFTLSGGKITRITTYYNLQDWITQVSA</sequence>
<proteinExistence type="predicted"/>
<dbReference type="Gene3D" id="3.10.450.50">
    <property type="match status" value="1"/>
</dbReference>
<evidence type="ECO:0000259" key="1">
    <source>
        <dbReference type="Pfam" id="PF12680"/>
    </source>
</evidence>
<dbReference type="InterPro" id="IPR037401">
    <property type="entry name" value="SnoaL-like"/>
</dbReference>
<gene>
    <name evidence="2" type="ORF">BD293_1387</name>
</gene>
<protein>
    <submittedName>
        <fullName evidence="2">Steroid delta-isomerase-like uncharacterized protein</fullName>
    </submittedName>
</protein>
<dbReference type="GO" id="GO:0016853">
    <property type="term" value="F:isomerase activity"/>
    <property type="evidence" value="ECO:0007669"/>
    <property type="project" value="UniProtKB-KW"/>
</dbReference>
<feature type="domain" description="SnoaL-like" evidence="1">
    <location>
        <begin position="6"/>
        <end position="117"/>
    </location>
</feature>
<name>A0A543KCF1_9RHOB</name>
<dbReference type="EMBL" id="VFPT01000001">
    <property type="protein sequence ID" value="TQM92768.1"/>
    <property type="molecule type" value="Genomic_DNA"/>
</dbReference>
<organism evidence="2 3">
    <name type="scientific">Roseinatronobacter monicus</name>
    <dbReference type="NCBI Taxonomy" id="393481"/>
    <lineage>
        <taxon>Bacteria</taxon>
        <taxon>Pseudomonadati</taxon>
        <taxon>Pseudomonadota</taxon>
        <taxon>Alphaproteobacteria</taxon>
        <taxon>Rhodobacterales</taxon>
        <taxon>Paracoccaceae</taxon>
        <taxon>Roseinatronobacter</taxon>
    </lineage>
</organism>
<accession>A0A543KCF1</accession>
<keyword evidence="2" id="KW-0413">Isomerase</keyword>
<dbReference type="OrthoDB" id="582835at2"/>
<dbReference type="AlphaFoldDB" id="A0A543KCF1"/>
<dbReference type="Pfam" id="PF12680">
    <property type="entry name" value="SnoaL_2"/>
    <property type="match status" value="1"/>
</dbReference>
<dbReference type="InterPro" id="IPR011721">
    <property type="entry name" value="CHP02096"/>
</dbReference>
<dbReference type="SUPFAM" id="SSF54427">
    <property type="entry name" value="NTF2-like"/>
    <property type="match status" value="1"/>
</dbReference>